<comment type="caution">
    <text evidence="3">The sequence shown here is derived from an EMBL/GenBank/DDBJ whole genome shotgun (WGS) entry which is preliminary data.</text>
</comment>
<evidence type="ECO:0000259" key="2">
    <source>
        <dbReference type="Pfam" id="PF13843"/>
    </source>
</evidence>
<dbReference type="InterPro" id="IPR029526">
    <property type="entry name" value="PGBD"/>
</dbReference>
<keyword evidence="1" id="KW-1133">Transmembrane helix</keyword>
<keyword evidence="4" id="KW-1185">Reference proteome</keyword>
<protein>
    <recommendedName>
        <fullName evidence="2">PiggyBac transposable element-derived protein domain-containing protein</fullName>
    </recommendedName>
</protein>
<gene>
    <name evidence="3" type="ORF">PR048_010866</name>
</gene>
<sequence length="138" mass="16719">MPLRKIILVILCLVKTFMFSLAFFTTVDMLFFHVKKISWETADDVRNIIELDDRDKMSKIRRVLDWLNKKFITNAPDCKNISVESMIHYFYRNVRKQFLRLKSVRFCFKDWVMAQSSGYLLPCCRLISREKSQWYEAW</sequence>
<evidence type="ECO:0000313" key="4">
    <source>
        <dbReference type="Proteomes" id="UP001159363"/>
    </source>
</evidence>
<dbReference type="Proteomes" id="UP001159363">
    <property type="component" value="Chromosome 3"/>
</dbReference>
<keyword evidence="1" id="KW-0472">Membrane</keyword>
<organism evidence="3 4">
    <name type="scientific">Dryococelus australis</name>
    <dbReference type="NCBI Taxonomy" id="614101"/>
    <lineage>
        <taxon>Eukaryota</taxon>
        <taxon>Metazoa</taxon>
        <taxon>Ecdysozoa</taxon>
        <taxon>Arthropoda</taxon>
        <taxon>Hexapoda</taxon>
        <taxon>Insecta</taxon>
        <taxon>Pterygota</taxon>
        <taxon>Neoptera</taxon>
        <taxon>Polyneoptera</taxon>
        <taxon>Phasmatodea</taxon>
        <taxon>Verophasmatodea</taxon>
        <taxon>Anareolatae</taxon>
        <taxon>Phasmatidae</taxon>
        <taxon>Eurycanthinae</taxon>
        <taxon>Dryococelus</taxon>
    </lineage>
</organism>
<evidence type="ECO:0000256" key="1">
    <source>
        <dbReference type="SAM" id="Phobius"/>
    </source>
</evidence>
<feature type="domain" description="PiggyBac transposable element-derived protein" evidence="2">
    <location>
        <begin position="53"/>
        <end position="124"/>
    </location>
</feature>
<reference evidence="3 4" key="1">
    <citation type="submission" date="2023-02" db="EMBL/GenBank/DDBJ databases">
        <title>LHISI_Scaffold_Assembly.</title>
        <authorList>
            <person name="Stuart O.P."/>
            <person name="Cleave R."/>
            <person name="Magrath M.J.L."/>
            <person name="Mikheyev A.S."/>
        </authorList>
    </citation>
    <scope>NUCLEOTIDE SEQUENCE [LARGE SCALE GENOMIC DNA]</scope>
    <source>
        <strain evidence="3">Daus_M_001</strain>
        <tissue evidence="3">Leg muscle</tissue>
    </source>
</reference>
<proteinExistence type="predicted"/>
<dbReference type="PANTHER" id="PTHR47055">
    <property type="entry name" value="DDE_TNP_1_7 DOMAIN-CONTAINING PROTEIN"/>
    <property type="match status" value="1"/>
</dbReference>
<dbReference type="PANTHER" id="PTHR47055:SF3">
    <property type="entry name" value="PHORBOL-ESTER_DAG-TYPE DOMAIN-CONTAINING PROTEIN"/>
    <property type="match status" value="1"/>
</dbReference>
<feature type="transmembrane region" description="Helical" evidence="1">
    <location>
        <begin position="6"/>
        <end position="31"/>
    </location>
</feature>
<dbReference type="EMBL" id="JARBHB010000003">
    <property type="protein sequence ID" value="KAJ8891350.1"/>
    <property type="molecule type" value="Genomic_DNA"/>
</dbReference>
<accession>A0ABQ9I3Y5</accession>
<dbReference type="Pfam" id="PF13843">
    <property type="entry name" value="DDE_Tnp_1_7"/>
    <property type="match status" value="1"/>
</dbReference>
<name>A0ABQ9I3Y5_9NEOP</name>
<dbReference type="InterPro" id="IPR052638">
    <property type="entry name" value="PiggyBac_TE-derived"/>
</dbReference>
<keyword evidence="1" id="KW-0812">Transmembrane</keyword>
<evidence type="ECO:0000313" key="3">
    <source>
        <dbReference type="EMBL" id="KAJ8891350.1"/>
    </source>
</evidence>